<dbReference type="Pfam" id="PF04463">
    <property type="entry name" value="2-thiour_desulf"/>
    <property type="match status" value="1"/>
</dbReference>
<dbReference type="STRING" id="1121869.SAMN03084138_00522"/>
<reference evidence="1 2" key="1">
    <citation type="submission" date="2016-10" db="EMBL/GenBank/DDBJ databases">
        <authorList>
            <person name="de Groot N.N."/>
        </authorList>
    </citation>
    <scope>NUCLEOTIDE SEQUENCE [LARGE SCALE GENOMIC DNA]</scope>
    <source>
        <strain evidence="1 2">DSM 15893</strain>
    </source>
</reference>
<dbReference type="RefSeq" id="WP_198928623.1">
    <property type="nucleotide sequence ID" value="NZ_FOWR01000003.1"/>
</dbReference>
<sequence length="160" mass="17208">MEKVLISACLLGQNVRYDGNNLGLDSLSFQRLSELVEFVAICPEVSGGLPTPRTPAEIIQGVGLDVIEQRIQVITQTGEDVTDAFILGAQNALDLCKRNNIRAAVLTDSSPSCGSSKIYNGEFDGKKVAGHGVTTALLRQHGIAVFSQFELENIIEFVNS</sequence>
<dbReference type="AlphaFoldDB" id="A0A1I5K8P5"/>
<dbReference type="PANTHER" id="PTHR30087">
    <property type="entry name" value="INNER MEMBRANE PROTEIN"/>
    <property type="match status" value="1"/>
</dbReference>
<dbReference type="PANTHER" id="PTHR30087:SF1">
    <property type="entry name" value="HYPOTHETICAL CYTOSOLIC PROTEIN"/>
    <property type="match status" value="1"/>
</dbReference>
<gene>
    <name evidence="1" type="ORF">SAMN03084138_00522</name>
</gene>
<proteinExistence type="predicted"/>
<dbReference type="Proteomes" id="UP000182692">
    <property type="component" value="Unassembled WGS sequence"/>
</dbReference>
<protein>
    <submittedName>
        <fullName evidence="1">Uncharacterized conserved protein YbbK, DUF523 family</fullName>
    </submittedName>
</protein>
<organism evidence="1 2">
    <name type="scientific">Enterovibrio norvegicus DSM 15893</name>
    <dbReference type="NCBI Taxonomy" id="1121869"/>
    <lineage>
        <taxon>Bacteria</taxon>
        <taxon>Pseudomonadati</taxon>
        <taxon>Pseudomonadota</taxon>
        <taxon>Gammaproteobacteria</taxon>
        <taxon>Vibrionales</taxon>
        <taxon>Vibrionaceae</taxon>
        <taxon>Enterovibrio</taxon>
    </lineage>
</organism>
<evidence type="ECO:0000313" key="2">
    <source>
        <dbReference type="Proteomes" id="UP000182692"/>
    </source>
</evidence>
<name>A0A1I5K8P5_9GAMM</name>
<evidence type="ECO:0000313" key="1">
    <source>
        <dbReference type="EMBL" id="SFO81454.1"/>
    </source>
</evidence>
<dbReference type="GeneID" id="35872840"/>
<dbReference type="EMBL" id="FOWR01000003">
    <property type="protein sequence ID" value="SFO81454.1"/>
    <property type="molecule type" value="Genomic_DNA"/>
</dbReference>
<dbReference type="InterPro" id="IPR007553">
    <property type="entry name" value="2-thiour_desulf"/>
</dbReference>
<accession>A0A1I5K8P5</accession>